<proteinExistence type="predicted"/>
<dbReference type="AlphaFoldDB" id="A0A183JFU2"/>
<evidence type="ECO:0000313" key="3">
    <source>
        <dbReference type="WBParaSite" id="SCUD_0000155901-mRNA-1"/>
    </source>
</evidence>
<reference evidence="3" key="1">
    <citation type="submission" date="2016-06" db="UniProtKB">
        <authorList>
            <consortium name="WormBaseParasite"/>
        </authorList>
    </citation>
    <scope>IDENTIFICATION</scope>
</reference>
<accession>A0A183JFU2</accession>
<keyword evidence="2" id="KW-1185">Reference proteome</keyword>
<name>A0A183JFU2_9TREM</name>
<evidence type="ECO:0000313" key="1">
    <source>
        <dbReference type="EMBL" id="VDO68433.1"/>
    </source>
</evidence>
<reference evidence="1 2" key="2">
    <citation type="submission" date="2018-11" db="EMBL/GenBank/DDBJ databases">
        <authorList>
            <consortium name="Pathogen Informatics"/>
        </authorList>
    </citation>
    <scope>NUCLEOTIDE SEQUENCE [LARGE SCALE GENOMIC DNA]</scope>
    <source>
        <strain evidence="1">Dakar</strain>
        <strain evidence="2">Dakar, Senegal</strain>
    </source>
</reference>
<organism evidence="3">
    <name type="scientific">Schistosoma curassoni</name>
    <dbReference type="NCBI Taxonomy" id="6186"/>
    <lineage>
        <taxon>Eukaryota</taxon>
        <taxon>Metazoa</taxon>
        <taxon>Spiralia</taxon>
        <taxon>Lophotrochozoa</taxon>
        <taxon>Platyhelminthes</taxon>
        <taxon>Trematoda</taxon>
        <taxon>Digenea</taxon>
        <taxon>Strigeidida</taxon>
        <taxon>Schistosomatoidea</taxon>
        <taxon>Schistosomatidae</taxon>
        <taxon>Schistosoma</taxon>
    </lineage>
</organism>
<gene>
    <name evidence="1" type="ORF">SCUD_LOCUS1560</name>
</gene>
<dbReference type="WBParaSite" id="SCUD_0000155901-mRNA-1">
    <property type="protein sequence ID" value="SCUD_0000155901-mRNA-1"/>
    <property type="gene ID" value="SCUD_0000155901"/>
</dbReference>
<sequence>MLHLLIPSSLHAKLKDVHELKYFALLLDNEHCNQLFWVPTMTVELFSMLQVQQ</sequence>
<dbReference type="Proteomes" id="UP000279833">
    <property type="component" value="Unassembled WGS sequence"/>
</dbReference>
<evidence type="ECO:0000313" key="2">
    <source>
        <dbReference type="Proteomes" id="UP000279833"/>
    </source>
</evidence>
<dbReference type="EMBL" id="UZAK01001280">
    <property type="protein sequence ID" value="VDO68433.1"/>
    <property type="molecule type" value="Genomic_DNA"/>
</dbReference>
<protein>
    <submittedName>
        <fullName evidence="1 3">Uncharacterized protein</fullName>
    </submittedName>
</protein>